<gene>
    <name evidence="5" type="ORF">BES08_27335</name>
</gene>
<evidence type="ECO:0000256" key="3">
    <source>
        <dbReference type="ARBA" id="ARBA00022842"/>
    </source>
</evidence>
<dbReference type="RefSeq" id="WP_069709947.1">
    <property type="nucleotide sequence ID" value="NZ_CP017077.1"/>
</dbReference>
<dbReference type="SMART" id="SM00922">
    <property type="entry name" value="MR_MLE"/>
    <property type="match status" value="1"/>
</dbReference>
<dbReference type="KEGG" id="nre:BES08_27335"/>
<protein>
    <recommendedName>
        <fullName evidence="4">Mandelate racemase/muconate lactonizing enzyme C-terminal domain-containing protein</fullName>
    </recommendedName>
</protein>
<organism evidence="5 6">
    <name type="scientific">Novosphingobium resinovorum</name>
    <dbReference type="NCBI Taxonomy" id="158500"/>
    <lineage>
        <taxon>Bacteria</taxon>
        <taxon>Pseudomonadati</taxon>
        <taxon>Pseudomonadota</taxon>
        <taxon>Alphaproteobacteria</taxon>
        <taxon>Sphingomonadales</taxon>
        <taxon>Sphingomonadaceae</taxon>
        <taxon>Novosphingobium</taxon>
    </lineage>
</organism>
<keyword evidence="3" id="KW-0460">Magnesium</keyword>
<evidence type="ECO:0000256" key="1">
    <source>
        <dbReference type="ARBA" id="ARBA00001946"/>
    </source>
</evidence>
<name>A0A1D8AEM7_9SPHN</name>
<evidence type="ECO:0000256" key="2">
    <source>
        <dbReference type="ARBA" id="ARBA00022723"/>
    </source>
</evidence>
<dbReference type="Gene3D" id="3.30.390.10">
    <property type="entry name" value="Enolase-like, N-terminal domain"/>
    <property type="match status" value="1"/>
</dbReference>
<dbReference type="PANTHER" id="PTHR13794:SF58">
    <property type="entry name" value="MITOCHONDRIAL ENOLASE SUPERFAMILY MEMBER 1"/>
    <property type="match status" value="1"/>
</dbReference>
<evidence type="ECO:0000313" key="6">
    <source>
        <dbReference type="Proteomes" id="UP000094626"/>
    </source>
</evidence>
<dbReference type="EMBL" id="CP017077">
    <property type="protein sequence ID" value="AOR80560.1"/>
    <property type="molecule type" value="Genomic_DNA"/>
</dbReference>
<dbReference type="PANTHER" id="PTHR13794">
    <property type="entry name" value="ENOLASE SUPERFAMILY, MANDELATE RACEMASE"/>
    <property type="match status" value="1"/>
</dbReference>
<accession>A0A1D8AEM7</accession>
<dbReference type="AlphaFoldDB" id="A0A1D8AEM7"/>
<keyword evidence="6" id="KW-1185">Reference proteome</keyword>
<dbReference type="CDD" id="cd03316">
    <property type="entry name" value="MR_like"/>
    <property type="match status" value="1"/>
</dbReference>
<proteinExistence type="predicted"/>
<keyword evidence="5" id="KW-0614">Plasmid</keyword>
<dbReference type="InterPro" id="IPR013342">
    <property type="entry name" value="Mandelate_racemase_C"/>
</dbReference>
<dbReference type="GO" id="GO:0016836">
    <property type="term" value="F:hydro-lyase activity"/>
    <property type="evidence" value="ECO:0007669"/>
    <property type="project" value="TreeGrafter"/>
</dbReference>
<evidence type="ECO:0000313" key="5">
    <source>
        <dbReference type="EMBL" id="AOR80560.1"/>
    </source>
</evidence>
<dbReference type="InterPro" id="IPR013341">
    <property type="entry name" value="Mandelate_racemase_N_dom"/>
</dbReference>
<dbReference type="InterPro" id="IPR036849">
    <property type="entry name" value="Enolase-like_C_sf"/>
</dbReference>
<evidence type="ECO:0000259" key="4">
    <source>
        <dbReference type="SMART" id="SM00922"/>
    </source>
</evidence>
<feature type="domain" description="Mandelate racemase/muconate lactonizing enzyme C-terminal" evidence="4">
    <location>
        <begin position="135"/>
        <end position="231"/>
    </location>
</feature>
<dbReference type="Proteomes" id="UP000094626">
    <property type="component" value="Plasmid pSA2"/>
</dbReference>
<dbReference type="InterPro" id="IPR029017">
    <property type="entry name" value="Enolase-like_N"/>
</dbReference>
<dbReference type="InterPro" id="IPR046945">
    <property type="entry name" value="RHMD-like"/>
</dbReference>
<dbReference type="Pfam" id="PF02746">
    <property type="entry name" value="MR_MLE_N"/>
    <property type="match status" value="1"/>
</dbReference>
<dbReference type="Gene3D" id="3.20.20.120">
    <property type="entry name" value="Enolase-like C-terminal domain"/>
    <property type="match status" value="1"/>
</dbReference>
<comment type="cofactor">
    <cofactor evidence="1">
        <name>Mg(2+)</name>
        <dbReference type="ChEBI" id="CHEBI:18420"/>
    </cofactor>
</comment>
<keyword evidence="2" id="KW-0479">Metal-binding</keyword>
<dbReference type="GO" id="GO:0000287">
    <property type="term" value="F:magnesium ion binding"/>
    <property type="evidence" value="ECO:0007669"/>
    <property type="project" value="TreeGrafter"/>
</dbReference>
<reference evidence="6" key="1">
    <citation type="journal article" date="2017" name="J. Biotechnol.">
        <title>Complete genome sequence of Novosphingobium resinovorum SA1, a versatile xenobiotic-degrading bacterium capable of utilizing sulfanilic acid.</title>
        <authorList>
            <person name="Hegedus B."/>
            <person name="Kos P.B."/>
            <person name="Balint B."/>
            <person name="Maroti G."/>
            <person name="Gan H.M."/>
            <person name="Perei K."/>
            <person name="Rakhely G."/>
        </authorList>
    </citation>
    <scope>NUCLEOTIDE SEQUENCE [LARGE SCALE GENOMIC DNA]</scope>
    <source>
        <strain evidence="6">SA1</strain>
    </source>
</reference>
<dbReference type="Pfam" id="PF13378">
    <property type="entry name" value="MR_MLE_C"/>
    <property type="match status" value="1"/>
</dbReference>
<dbReference type="GO" id="GO:0016052">
    <property type="term" value="P:carbohydrate catabolic process"/>
    <property type="evidence" value="ECO:0007669"/>
    <property type="project" value="TreeGrafter"/>
</dbReference>
<geneLocation type="plasmid" evidence="5 6">
    <name>pSA2</name>
</geneLocation>
<dbReference type="InterPro" id="IPR029065">
    <property type="entry name" value="Enolase_C-like"/>
</dbReference>
<dbReference type="SUPFAM" id="SSF51604">
    <property type="entry name" value="Enolase C-terminal domain-like"/>
    <property type="match status" value="1"/>
</dbReference>
<dbReference type="SUPFAM" id="SSF54826">
    <property type="entry name" value="Enolase N-terminal domain-like"/>
    <property type="match status" value="1"/>
</dbReference>
<sequence length="372" mass="40925">MKIVDLKVQQLKPLDTGFKWKEDWPEKSIGMLLFRIIADEGIEGQCITWLTGPGHVEDALARLRGILIGRSPHDVEALSYELTDRLTQPTSIASAIDIALWDLIGKAAGLPVYKVLGAARHKVRAYASTVTYPTVDDYVKLAHECRAEGFTAFKLHAWGEAKRDIEVCRAVHAAVGDSMDLMLDPVNAYNRREAFEVGAALEEMNFFWYEAPIDDTDIQGLADLSRSFRVQIAGLESLRLGFKAVPPYLTAQAVDSVRAIGDWVGGISAMRKTAHLCEAFGINYEPHSYGSTLIQAAHFHVMLSVHNCELVELPVPTGILDIGMKDSLRVGADGCVPAPTKPGLGYEIDEDAIDDLTVRMLSANEPASMHYF</sequence>